<dbReference type="AlphaFoldDB" id="A0A2I0II66"/>
<evidence type="ECO:0000313" key="2">
    <source>
        <dbReference type="Proteomes" id="UP000233551"/>
    </source>
</evidence>
<name>A0A2I0II66_PUNGR</name>
<evidence type="ECO:0000313" key="1">
    <source>
        <dbReference type="EMBL" id="PKI43702.1"/>
    </source>
</evidence>
<protein>
    <submittedName>
        <fullName evidence="1">Uncharacterized protein</fullName>
    </submittedName>
</protein>
<comment type="caution">
    <text evidence="1">The sequence shown here is derived from an EMBL/GenBank/DDBJ whole genome shotgun (WGS) entry which is preliminary data.</text>
</comment>
<dbReference type="EMBL" id="PGOL01002996">
    <property type="protein sequence ID" value="PKI43702.1"/>
    <property type="molecule type" value="Genomic_DNA"/>
</dbReference>
<accession>A0A2I0II66</accession>
<sequence>MATFELIVITNHRKLYVIAHSLFSRSRSSRVEVFNPNLNKWVIREPTFVDDEANYDYHSYIVRAFNVVESPIVSWTESRLVFELDTDHPHEGWTKSLRFSSHPVTLMAISLPMTYDIAPGQGSEKDILGRFPRPGHKSPITFLREHRLVDCGGCKVVVFSSVFRKIFDLLEVAEEKLLFTLDIVHLEKRDNANVAQHLSGGREEERYSSPTLTIVAVQALTSRQPQASRPSLSLFFAEIRNRLDHFEGFVGLEHYRTTKQVLWKIPNSRNLDRE</sequence>
<gene>
    <name evidence="1" type="ORF">CRG98_035901</name>
</gene>
<reference evidence="1 2" key="1">
    <citation type="submission" date="2017-11" db="EMBL/GenBank/DDBJ databases">
        <title>De-novo sequencing of pomegranate (Punica granatum L.) genome.</title>
        <authorList>
            <person name="Akparov Z."/>
            <person name="Amiraslanov A."/>
            <person name="Hajiyeva S."/>
            <person name="Abbasov M."/>
            <person name="Kaur K."/>
            <person name="Hamwieh A."/>
            <person name="Solovyev V."/>
            <person name="Salamov A."/>
            <person name="Braich B."/>
            <person name="Kosarev P."/>
            <person name="Mahmoud A."/>
            <person name="Hajiyev E."/>
            <person name="Babayeva S."/>
            <person name="Izzatullayeva V."/>
            <person name="Mammadov A."/>
            <person name="Mammadov A."/>
            <person name="Sharifova S."/>
            <person name="Ojaghi J."/>
            <person name="Eynullazada K."/>
            <person name="Bayramov B."/>
            <person name="Abdulazimova A."/>
            <person name="Shahmuradov I."/>
        </authorList>
    </citation>
    <scope>NUCLEOTIDE SEQUENCE [LARGE SCALE GENOMIC DNA]</scope>
    <source>
        <strain evidence="2">cv. AG2017</strain>
        <tissue evidence="1">Leaf</tissue>
    </source>
</reference>
<organism evidence="1 2">
    <name type="scientific">Punica granatum</name>
    <name type="common">Pomegranate</name>
    <dbReference type="NCBI Taxonomy" id="22663"/>
    <lineage>
        <taxon>Eukaryota</taxon>
        <taxon>Viridiplantae</taxon>
        <taxon>Streptophyta</taxon>
        <taxon>Embryophyta</taxon>
        <taxon>Tracheophyta</taxon>
        <taxon>Spermatophyta</taxon>
        <taxon>Magnoliopsida</taxon>
        <taxon>eudicotyledons</taxon>
        <taxon>Gunneridae</taxon>
        <taxon>Pentapetalae</taxon>
        <taxon>rosids</taxon>
        <taxon>malvids</taxon>
        <taxon>Myrtales</taxon>
        <taxon>Lythraceae</taxon>
        <taxon>Punica</taxon>
    </lineage>
</organism>
<proteinExistence type="predicted"/>
<dbReference type="Proteomes" id="UP000233551">
    <property type="component" value="Unassembled WGS sequence"/>
</dbReference>
<keyword evidence="2" id="KW-1185">Reference proteome</keyword>